<dbReference type="PIRSF" id="PIRSF015582">
    <property type="entry name" value="Cit_lyase_B"/>
    <property type="match status" value="1"/>
</dbReference>
<keyword evidence="7" id="KW-0456">Lyase</keyword>
<protein>
    <submittedName>
        <fullName evidence="7">CoA ester lyase</fullName>
    </submittedName>
</protein>
<dbReference type="AlphaFoldDB" id="A0A849BUB9"/>
<feature type="binding site" evidence="5">
    <location>
        <position position="120"/>
    </location>
    <ligand>
        <name>Mg(2+)</name>
        <dbReference type="ChEBI" id="CHEBI:18420"/>
    </ligand>
</feature>
<dbReference type="InterPro" id="IPR015813">
    <property type="entry name" value="Pyrv/PenolPyrv_kinase-like_dom"/>
</dbReference>
<evidence type="ECO:0000313" key="7">
    <source>
        <dbReference type="EMBL" id="NNH68456.1"/>
    </source>
</evidence>
<comment type="cofactor">
    <cofactor evidence="1">
        <name>Mg(2+)</name>
        <dbReference type="ChEBI" id="CHEBI:18420"/>
    </cofactor>
</comment>
<dbReference type="PANTHER" id="PTHR32308">
    <property type="entry name" value="LYASE BETA SUBUNIT, PUTATIVE (AFU_ORTHOLOGUE AFUA_4G13030)-RELATED"/>
    <property type="match status" value="1"/>
</dbReference>
<dbReference type="Pfam" id="PF03328">
    <property type="entry name" value="HpcH_HpaI"/>
    <property type="match status" value="1"/>
</dbReference>
<evidence type="ECO:0000256" key="2">
    <source>
        <dbReference type="ARBA" id="ARBA00022723"/>
    </source>
</evidence>
<feature type="binding site" evidence="5">
    <location>
        <position position="146"/>
    </location>
    <ligand>
        <name>Mg(2+)</name>
        <dbReference type="ChEBI" id="CHEBI:18420"/>
    </ligand>
</feature>
<comment type="caution">
    <text evidence="7">The sequence shown here is derived from an EMBL/GenBank/DDBJ whole genome shotgun (WGS) entry which is preliminary data.</text>
</comment>
<evidence type="ECO:0000313" key="8">
    <source>
        <dbReference type="Proteomes" id="UP000586827"/>
    </source>
</evidence>
<feature type="binding site" evidence="4">
    <location>
        <position position="120"/>
    </location>
    <ligand>
        <name>substrate</name>
    </ligand>
</feature>
<dbReference type="SUPFAM" id="SSF51621">
    <property type="entry name" value="Phosphoenolpyruvate/pyruvate domain"/>
    <property type="match status" value="1"/>
</dbReference>
<reference evidence="7 8" key="1">
    <citation type="submission" date="2020-05" db="EMBL/GenBank/DDBJ databases">
        <title>MicrobeNet Type strains.</title>
        <authorList>
            <person name="Nicholson A.C."/>
        </authorList>
    </citation>
    <scope>NUCLEOTIDE SEQUENCE [LARGE SCALE GENOMIC DNA]</scope>
    <source>
        <strain evidence="7 8">JCM 3224</strain>
    </source>
</reference>
<name>A0A849BUB9_9NOCA</name>
<keyword evidence="3 5" id="KW-0460">Magnesium</keyword>
<evidence type="ECO:0000256" key="4">
    <source>
        <dbReference type="PIRSR" id="PIRSR015582-1"/>
    </source>
</evidence>
<dbReference type="InterPro" id="IPR011206">
    <property type="entry name" value="Citrate_lyase_beta/mcl1/mcl2"/>
</dbReference>
<keyword evidence="8" id="KW-1185">Reference proteome</keyword>
<evidence type="ECO:0000256" key="5">
    <source>
        <dbReference type="PIRSR" id="PIRSR015582-2"/>
    </source>
</evidence>
<dbReference type="Gene3D" id="3.20.20.60">
    <property type="entry name" value="Phosphoenolpyruvate-binding domains"/>
    <property type="match status" value="1"/>
</dbReference>
<evidence type="ECO:0000256" key="1">
    <source>
        <dbReference type="ARBA" id="ARBA00001946"/>
    </source>
</evidence>
<gene>
    <name evidence="7" type="ORF">HLB23_00910</name>
</gene>
<feature type="binding site" evidence="4">
    <location>
        <position position="63"/>
    </location>
    <ligand>
        <name>substrate</name>
    </ligand>
</feature>
<dbReference type="Proteomes" id="UP000586827">
    <property type="component" value="Unassembled WGS sequence"/>
</dbReference>
<dbReference type="RefSeq" id="WP_067520557.1">
    <property type="nucleotide sequence ID" value="NZ_JABELX010000001.1"/>
</dbReference>
<dbReference type="GO" id="GO:0000287">
    <property type="term" value="F:magnesium ion binding"/>
    <property type="evidence" value="ECO:0007669"/>
    <property type="project" value="TreeGrafter"/>
</dbReference>
<dbReference type="PANTHER" id="PTHR32308:SF10">
    <property type="entry name" value="CITRATE LYASE SUBUNIT BETA"/>
    <property type="match status" value="1"/>
</dbReference>
<dbReference type="GO" id="GO:0016829">
    <property type="term" value="F:lyase activity"/>
    <property type="evidence" value="ECO:0007669"/>
    <property type="project" value="UniProtKB-KW"/>
</dbReference>
<proteinExistence type="predicted"/>
<dbReference type="InterPro" id="IPR040442">
    <property type="entry name" value="Pyrv_kinase-like_dom_sf"/>
</dbReference>
<evidence type="ECO:0000256" key="3">
    <source>
        <dbReference type="ARBA" id="ARBA00022842"/>
    </source>
</evidence>
<sequence length="272" mass="29347">MRSALYVPGNRPELFDKALNGPADVILLDLEDAIPLCDKESARIEVARWLRTVPDRQRPIWVRVNPGEVGEADLRAVALPAVTALCLAKVESAQQVRSISAQLDEYEPRPGAISICPLLESARALYAAPEIASAPRVLRLQLGEADLCADLGITPGPDRHELLPLRVQVVMASAAAAIDPPLAPVDTNFRDLDSLRATTAALRRLGFQGRACIHPAQLPVVNEVFTPSPDELDRARALIARFESAAGGVVLDDSGRMVDLAVIRQARRVLSA</sequence>
<feature type="domain" description="HpcH/HpaI aldolase/citrate lyase" evidence="6">
    <location>
        <begin position="2"/>
        <end position="215"/>
    </location>
</feature>
<evidence type="ECO:0000259" key="6">
    <source>
        <dbReference type="Pfam" id="PF03328"/>
    </source>
</evidence>
<dbReference type="EMBL" id="JABELX010000001">
    <property type="protein sequence ID" value="NNH68456.1"/>
    <property type="molecule type" value="Genomic_DNA"/>
</dbReference>
<dbReference type="GO" id="GO:0006107">
    <property type="term" value="P:oxaloacetate metabolic process"/>
    <property type="evidence" value="ECO:0007669"/>
    <property type="project" value="TreeGrafter"/>
</dbReference>
<accession>A0A849BUB9</accession>
<organism evidence="7 8">
    <name type="scientific">Nocardia uniformis</name>
    <dbReference type="NCBI Taxonomy" id="53432"/>
    <lineage>
        <taxon>Bacteria</taxon>
        <taxon>Bacillati</taxon>
        <taxon>Actinomycetota</taxon>
        <taxon>Actinomycetes</taxon>
        <taxon>Mycobacteriales</taxon>
        <taxon>Nocardiaceae</taxon>
        <taxon>Nocardia</taxon>
    </lineage>
</organism>
<dbReference type="InterPro" id="IPR005000">
    <property type="entry name" value="Aldolase/citrate-lyase_domain"/>
</dbReference>
<keyword evidence="2 5" id="KW-0479">Metal-binding</keyword>